<comment type="caution">
    <text evidence="2">The sequence shown here is derived from an EMBL/GenBank/DDBJ whole genome shotgun (WGS) entry which is preliminary data.</text>
</comment>
<evidence type="ECO:0000313" key="2">
    <source>
        <dbReference type="EMBL" id="KAK9865680.1"/>
    </source>
</evidence>
<keyword evidence="3" id="KW-1185">Reference proteome</keyword>
<accession>A0AAW1T9I8</accession>
<proteinExistence type="predicted"/>
<sequence>MFTGTLPQRPQRTQSWVQYSGVSRRQPTLCSLRARWSLDCRYGRKGDAQALMQEWVRDVGSQAGLTRFNARISSGAVGVPESRLELEIELDGLAELDDFWSRIPAVGHKAWSERASHIPLEEGQAEALLAEQVKAMDAAASPHAAGSPQQKPGGRVVLDWKGDPMTIYPGDKLPM</sequence>
<dbReference type="AlphaFoldDB" id="A0AAW1T9I8"/>
<evidence type="ECO:0000256" key="1">
    <source>
        <dbReference type="SAM" id="MobiDB-lite"/>
    </source>
</evidence>
<name>A0AAW1T9I8_9CHLO</name>
<reference evidence="2 3" key="1">
    <citation type="journal article" date="2024" name="Nat. Commun.">
        <title>Phylogenomics reveals the evolutionary origins of lichenization in chlorophyte algae.</title>
        <authorList>
            <person name="Puginier C."/>
            <person name="Libourel C."/>
            <person name="Otte J."/>
            <person name="Skaloud P."/>
            <person name="Haon M."/>
            <person name="Grisel S."/>
            <person name="Petersen M."/>
            <person name="Berrin J.G."/>
            <person name="Delaux P.M."/>
            <person name="Dal Grande F."/>
            <person name="Keller J."/>
        </authorList>
    </citation>
    <scope>NUCLEOTIDE SEQUENCE [LARGE SCALE GENOMIC DNA]</scope>
    <source>
        <strain evidence="2 3">SAG 2523</strain>
    </source>
</reference>
<organism evidence="2 3">
    <name type="scientific">Apatococcus fuscideae</name>
    <dbReference type="NCBI Taxonomy" id="2026836"/>
    <lineage>
        <taxon>Eukaryota</taxon>
        <taxon>Viridiplantae</taxon>
        <taxon>Chlorophyta</taxon>
        <taxon>core chlorophytes</taxon>
        <taxon>Trebouxiophyceae</taxon>
        <taxon>Chlorellales</taxon>
        <taxon>Chlorellaceae</taxon>
        <taxon>Apatococcus</taxon>
    </lineage>
</organism>
<gene>
    <name evidence="2" type="ORF">WJX84_010137</name>
</gene>
<feature type="region of interest" description="Disordered" evidence="1">
    <location>
        <begin position="139"/>
        <end position="158"/>
    </location>
</feature>
<protein>
    <submittedName>
        <fullName evidence="2">Uncharacterized protein</fullName>
    </submittedName>
</protein>
<evidence type="ECO:0000313" key="3">
    <source>
        <dbReference type="Proteomes" id="UP001485043"/>
    </source>
</evidence>
<dbReference type="Proteomes" id="UP001485043">
    <property type="component" value="Unassembled WGS sequence"/>
</dbReference>
<dbReference type="EMBL" id="JALJOV010000227">
    <property type="protein sequence ID" value="KAK9865680.1"/>
    <property type="molecule type" value="Genomic_DNA"/>
</dbReference>